<dbReference type="Gene3D" id="3.40.50.2300">
    <property type="match status" value="2"/>
</dbReference>
<dbReference type="Pfam" id="PF00392">
    <property type="entry name" value="GntR"/>
    <property type="match status" value="1"/>
</dbReference>
<dbReference type="InterPro" id="IPR028082">
    <property type="entry name" value="Peripla_BP_I"/>
</dbReference>
<dbReference type="CDD" id="cd06267">
    <property type="entry name" value="PBP1_LacI_sugar_binding-like"/>
    <property type="match status" value="1"/>
</dbReference>
<dbReference type="Proteomes" id="UP000188181">
    <property type="component" value="Chromosome"/>
</dbReference>
<accession>A0A1Q2MD83</accession>
<dbReference type="AlphaFoldDB" id="A0A1Q2MD83"/>
<evidence type="ECO:0000259" key="4">
    <source>
        <dbReference type="SMART" id="SM00345"/>
    </source>
</evidence>
<dbReference type="InterPro" id="IPR000524">
    <property type="entry name" value="Tscrpt_reg_HTH_GntR"/>
</dbReference>
<evidence type="ECO:0000256" key="1">
    <source>
        <dbReference type="ARBA" id="ARBA00023015"/>
    </source>
</evidence>
<dbReference type="PANTHER" id="PTHR30146">
    <property type="entry name" value="LACI-RELATED TRANSCRIPTIONAL REPRESSOR"/>
    <property type="match status" value="1"/>
</dbReference>
<dbReference type="GO" id="GO:0000976">
    <property type="term" value="F:transcription cis-regulatory region binding"/>
    <property type="evidence" value="ECO:0007669"/>
    <property type="project" value="TreeGrafter"/>
</dbReference>
<dbReference type="InterPro" id="IPR036388">
    <property type="entry name" value="WH-like_DNA-bd_sf"/>
</dbReference>
<gene>
    <name evidence="5" type="primary">araR_5</name>
    <name evidence="5" type="ORF">SMSP2_01011</name>
</gene>
<dbReference type="GO" id="GO:0003700">
    <property type="term" value="F:DNA-binding transcription factor activity"/>
    <property type="evidence" value="ECO:0007669"/>
    <property type="project" value="InterPro"/>
</dbReference>
<reference evidence="6" key="1">
    <citation type="submission" date="2017-02" db="EMBL/GenBank/DDBJ databases">
        <title>Comparative genomics and description of representatives of a novel lineage of planctomycetes thriving in anoxic sediments.</title>
        <authorList>
            <person name="Spring S."/>
            <person name="Bunk B."/>
            <person name="Sproer C."/>
        </authorList>
    </citation>
    <scope>NUCLEOTIDE SEQUENCE [LARGE SCALE GENOMIC DNA]</scope>
    <source>
        <strain evidence="6">SM-Chi-D1</strain>
    </source>
</reference>
<dbReference type="SUPFAM" id="SSF53822">
    <property type="entry name" value="Periplasmic binding protein-like I"/>
    <property type="match status" value="1"/>
</dbReference>
<organism evidence="5 6">
    <name type="scientific">Limihaloglobus sulfuriphilus</name>
    <dbReference type="NCBI Taxonomy" id="1851148"/>
    <lineage>
        <taxon>Bacteria</taxon>
        <taxon>Pseudomonadati</taxon>
        <taxon>Planctomycetota</taxon>
        <taxon>Phycisphaerae</taxon>
        <taxon>Sedimentisphaerales</taxon>
        <taxon>Sedimentisphaeraceae</taxon>
        <taxon>Limihaloglobus</taxon>
    </lineage>
</organism>
<dbReference type="KEGG" id="pbas:SMSP2_01011"/>
<proteinExistence type="predicted"/>
<dbReference type="CDD" id="cd07377">
    <property type="entry name" value="WHTH_GntR"/>
    <property type="match status" value="1"/>
</dbReference>
<keyword evidence="1" id="KW-0805">Transcription regulation</keyword>
<keyword evidence="3" id="KW-0804">Transcription</keyword>
<dbReference type="OrthoDB" id="9772505at2"/>
<dbReference type="PANTHER" id="PTHR30146:SF109">
    <property type="entry name" value="HTH-TYPE TRANSCRIPTIONAL REGULATOR GALS"/>
    <property type="match status" value="1"/>
</dbReference>
<dbReference type="InterPro" id="IPR046335">
    <property type="entry name" value="LacI/GalR-like_sensor"/>
</dbReference>
<dbReference type="InterPro" id="IPR036390">
    <property type="entry name" value="WH_DNA-bd_sf"/>
</dbReference>
<keyword evidence="6" id="KW-1185">Reference proteome</keyword>
<evidence type="ECO:0000256" key="2">
    <source>
        <dbReference type="ARBA" id="ARBA00023125"/>
    </source>
</evidence>
<protein>
    <submittedName>
        <fullName evidence="5">Arabinose metabolism transcriptional repressor</fullName>
    </submittedName>
</protein>
<dbReference type="STRING" id="1851148.SMSP2_01011"/>
<dbReference type="SUPFAM" id="SSF46785">
    <property type="entry name" value="Winged helix' DNA-binding domain"/>
    <property type="match status" value="1"/>
</dbReference>
<dbReference type="SMART" id="SM00345">
    <property type="entry name" value="HTH_GNTR"/>
    <property type="match status" value="1"/>
</dbReference>
<evidence type="ECO:0000313" key="6">
    <source>
        <dbReference type="Proteomes" id="UP000188181"/>
    </source>
</evidence>
<sequence>MPARGKSGKHANVYEHIFQGIVSGKYPVRGKLPTEHELSDMFGVSRPTVSKALRMLEKKGMIDRRPGSGTYVRQTNSARGRKLGLLVSRLNLTPEDYSKYVTLYSMVISKMARSANKENYILLMNDLPYGDESEVTTHALDICRQLVDLQVKGVFFMPLEVSPENRHINVEIAHTLKKYDIAVTLMDRDIYDKPKRSEFDLVSIDNETAGFVAAEHLLSLGCRKIDFVAGHIDVSSVSGRIAGYKEALLSYGITPQESRIHHFSILPFLVQDEPIEMETVRDLLKSLDTEAIVCSNDRMAATIIKYAKVFGVNVPEDLRVVSFDDEPFVESLPVPLTTMRQPPDIIGSETVRTMISRIENPGMPARTVLISPELIVRGSCGAKL</sequence>
<dbReference type="PRINTS" id="PR00035">
    <property type="entry name" value="HTHGNTR"/>
</dbReference>
<dbReference type="RefSeq" id="WP_146682902.1">
    <property type="nucleotide sequence ID" value="NZ_CP019646.1"/>
</dbReference>
<evidence type="ECO:0000256" key="3">
    <source>
        <dbReference type="ARBA" id="ARBA00023163"/>
    </source>
</evidence>
<keyword evidence="2" id="KW-0238">DNA-binding</keyword>
<feature type="domain" description="HTH gntR-type" evidence="4">
    <location>
        <begin position="13"/>
        <end position="72"/>
    </location>
</feature>
<dbReference type="Pfam" id="PF13377">
    <property type="entry name" value="Peripla_BP_3"/>
    <property type="match status" value="1"/>
</dbReference>
<dbReference type="EMBL" id="CP019646">
    <property type="protein sequence ID" value="AQQ70655.1"/>
    <property type="molecule type" value="Genomic_DNA"/>
</dbReference>
<name>A0A1Q2MD83_9BACT</name>
<evidence type="ECO:0000313" key="5">
    <source>
        <dbReference type="EMBL" id="AQQ70655.1"/>
    </source>
</evidence>
<dbReference type="Gene3D" id="1.10.10.10">
    <property type="entry name" value="Winged helix-like DNA-binding domain superfamily/Winged helix DNA-binding domain"/>
    <property type="match status" value="1"/>
</dbReference>